<accession>L0HDD0</accession>
<evidence type="ECO:0000313" key="2">
    <source>
        <dbReference type="EMBL" id="AGB01791.1"/>
    </source>
</evidence>
<gene>
    <name evidence="2" type="ordered locus">Metfor_0731</name>
</gene>
<evidence type="ECO:0008006" key="4">
    <source>
        <dbReference type="Google" id="ProtNLM"/>
    </source>
</evidence>
<reference evidence="3" key="1">
    <citation type="submission" date="2011-12" db="EMBL/GenBank/DDBJ databases">
        <title>Complete sequence of Methanoregula formicicum SMSP.</title>
        <authorList>
            <person name="Lucas S."/>
            <person name="Han J."/>
            <person name="Lapidus A."/>
            <person name="Cheng J.-F."/>
            <person name="Goodwin L."/>
            <person name="Pitluck S."/>
            <person name="Peters L."/>
            <person name="Ovchinnikova G."/>
            <person name="Teshima H."/>
            <person name="Detter J.C."/>
            <person name="Han C."/>
            <person name="Tapia R."/>
            <person name="Land M."/>
            <person name="Hauser L."/>
            <person name="Kyrpides N."/>
            <person name="Ivanova N."/>
            <person name="Pagani I."/>
            <person name="Imachi H."/>
            <person name="Tamaki H."/>
            <person name="Sekiguchi Y."/>
            <person name="Kamagata Y."/>
            <person name="Cadillo-Quiroz H."/>
            <person name="Zinder S."/>
            <person name="Liu W.-T."/>
            <person name="Woyke T."/>
        </authorList>
    </citation>
    <scope>NUCLEOTIDE SEQUENCE [LARGE SCALE GENOMIC DNA]</scope>
    <source>
        <strain evidence="3">DSM 22288 / NBRC 105244 / SMSP</strain>
    </source>
</reference>
<feature type="region of interest" description="Disordered" evidence="1">
    <location>
        <begin position="148"/>
        <end position="171"/>
    </location>
</feature>
<organism evidence="2 3">
    <name type="scientific">Methanoregula formicica (strain DSM 22288 / NBRC 105244 / SMSP)</name>
    <dbReference type="NCBI Taxonomy" id="593750"/>
    <lineage>
        <taxon>Archaea</taxon>
        <taxon>Methanobacteriati</taxon>
        <taxon>Methanobacteriota</taxon>
        <taxon>Stenosarchaea group</taxon>
        <taxon>Methanomicrobia</taxon>
        <taxon>Methanomicrobiales</taxon>
        <taxon>Methanoregulaceae</taxon>
        <taxon>Methanoregula</taxon>
    </lineage>
</organism>
<dbReference type="KEGG" id="mfo:Metfor_0731"/>
<dbReference type="Proteomes" id="UP000010824">
    <property type="component" value="Chromosome"/>
</dbReference>
<keyword evidence="3" id="KW-1185">Reference proteome</keyword>
<dbReference type="OrthoDB" id="111718at2157"/>
<dbReference type="eggNOG" id="arCOG06854">
    <property type="taxonomic scope" value="Archaea"/>
</dbReference>
<name>L0HDD0_METFS</name>
<dbReference type="InParanoid" id="L0HDD0"/>
<proteinExistence type="predicted"/>
<dbReference type="RefSeq" id="WP_015284755.1">
    <property type="nucleotide sequence ID" value="NC_019943.1"/>
</dbReference>
<dbReference type="EMBL" id="CP003167">
    <property type="protein sequence ID" value="AGB01791.1"/>
    <property type="molecule type" value="Genomic_DNA"/>
</dbReference>
<dbReference type="AlphaFoldDB" id="L0HDD0"/>
<sequence precursor="true">MRPFVTIAGIFIIFLCVPIAGASEVALTTPQSEYYFPTGREAVIPFTIVSTYDHDITGTLTRTEILMGPENGGAQTAGVHSQAFSAFTEMRTVSLPVGTSDVPAEYLLTISFDYQEGGDRRSSLGGIAVHFVMDAGNTGNNQDTLVSTDNGITSAGAPSGSPAPATKSPDQDLQARLQNNQMPQDIALLKNTLGQERNVSGSDTDSLRAYVLSDPIVLSINQTLAGAGFSLENADFRPVSASSGSFTLTYKSGTKTVQVSGPVQDTRVGFAEEISNSAVPLPQPLEDNTTFRQYGNSMAEAGFTVSRTRINVTPGWDTINLSYTNQGGRIVRFNAQVEGGTVVAAEGESPEDPLAPILPVISFGAILLISAGIWYLARTHNGGVPLPAPLPPGPEPQESYRKIASRLLDEAEREAAGGSWPEAYRKTGRAVRVFVSHERGDGRETTSTEVERFVRPSADSAGIGYILERCRIVGFARGTPNPAELRKMIKDIRVLLKEELVAG</sequence>
<dbReference type="STRING" id="593750.Metfor_0731"/>
<dbReference type="HOGENOM" id="CLU_037924_0_0_2"/>
<dbReference type="GeneID" id="14310044"/>
<evidence type="ECO:0000256" key="1">
    <source>
        <dbReference type="SAM" id="MobiDB-lite"/>
    </source>
</evidence>
<feature type="compositionally biased region" description="Low complexity" evidence="1">
    <location>
        <begin position="153"/>
        <end position="168"/>
    </location>
</feature>
<reference evidence="2 3" key="2">
    <citation type="journal article" date="2014" name="Genome Announc.">
        <title>Complete Genome Sequence of Methanoregula formicica SMSPT, a Mesophilic Hydrogenotrophic Methanogen Isolated from a Methanogenic Upflow Anaerobic Sludge Blanket Reactor.</title>
        <authorList>
            <person name="Yamamoto K."/>
            <person name="Tamaki H."/>
            <person name="Cadillo-Quiroz H."/>
            <person name="Imachi H."/>
            <person name="Kyrpides N."/>
            <person name="Woyke T."/>
            <person name="Goodwin L."/>
            <person name="Zinder S.H."/>
            <person name="Kamagata Y."/>
            <person name="Liu W.T."/>
        </authorList>
    </citation>
    <scope>NUCLEOTIDE SEQUENCE [LARGE SCALE GENOMIC DNA]</scope>
    <source>
        <strain evidence="3">DSM 22288 / NBRC 105244 / SMSP</strain>
    </source>
</reference>
<protein>
    <recommendedName>
        <fullName evidence="4">DUF4129 domain-containing protein</fullName>
    </recommendedName>
</protein>
<evidence type="ECO:0000313" key="3">
    <source>
        <dbReference type="Proteomes" id="UP000010824"/>
    </source>
</evidence>